<evidence type="ECO:0000256" key="2">
    <source>
        <dbReference type="ARBA" id="ARBA00009773"/>
    </source>
</evidence>
<feature type="transmembrane region" description="Helical" evidence="6">
    <location>
        <begin position="9"/>
        <end position="27"/>
    </location>
</feature>
<dbReference type="GO" id="GO:0016020">
    <property type="term" value="C:membrane"/>
    <property type="evidence" value="ECO:0007669"/>
    <property type="project" value="UniProtKB-SubCell"/>
</dbReference>
<dbReference type="EMBL" id="BMEV01000025">
    <property type="protein sequence ID" value="GGH75813.1"/>
    <property type="molecule type" value="Genomic_DNA"/>
</dbReference>
<feature type="transmembrane region" description="Helical" evidence="6">
    <location>
        <begin position="211"/>
        <end position="234"/>
    </location>
</feature>
<dbReference type="PANTHER" id="PTHR21716:SF68">
    <property type="entry name" value="TRANSPORT PROTEIN YTVI-RELATED"/>
    <property type="match status" value="1"/>
</dbReference>
<feature type="transmembrane region" description="Helical" evidence="6">
    <location>
        <begin position="276"/>
        <end position="294"/>
    </location>
</feature>
<protein>
    <submittedName>
        <fullName evidence="7">Sporulation integral membrane protein YtvI</fullName>
    </submittedName>
</protein>
<feature type="transmembrane region" description="Helical" evidence="6">
    <location>
        <begin position="33"/>
        <end position="50"/>
    </location>
</feature>
<comment type="similarity">
    <text evidence="2">Belongs to the autoinducer-2 exporter (AI-2E) (TC 2.A.86) family.</text>
</comment>
<evidence type="ECO:0000256" key="1">
    <source>
        <dbReference type="ARBA" id="ARBA00004141"/>
    </source>
</evidence>
<keyword evidence="8" id="KW-1185">Reference proteome</keyword>
<name>A0A8J2ZSS6_9BACI</name>
<accession>A0A8J2ZSS6</accession>
<dbReference type="PANTHER" id="PTHR21716">
    <property type="entry name" value="TRANSMEMBRANE PROTEIN"/>
    <property type="match status" value="1"/>
</dbReference>
<feature type="transmembrane region" description="Helical" evidence="6">
    <location>
        <begin position="157"/>
        <end position="175"/>
    </location>
</feature>
<evidence type="ECO:0000256" key="4">
    <source>
        <dbReference type="ARBA" id="ARBA00022989"/>
    </source>
</evidence>
<dbReference type="InterPro" id="IPR014227">
    <property type="entry name" value="YtvI-like"/>
</dbReference>
<dbReference type="RefSeq" id="WP_188391871.1">
    <property type="nucleotide sequence ID" value="NZ_BMEV01000025.1"/>
</dbReference>
<keyword evidence="4 6" id="KW-1133">Transmembrane helix</keyword>
<organism evidence="7 8">
    <name type="scientific">Compostibacillus humi</name>
    <dbReference type="NCBI Taxonomy" id="1245525"/>
    <lineage>
        <taxon>Bacteria</taxon>
        <taxon>Bacillati</taxon>
        <taxon>Bacillota</taxon>
        <taxon>Bacilli</taxon>
        <taxon>Bacillales</taxon>
        <taxon>Bacillaceae</taxon>
        <taxon>Compostibacillus</taxon>
    </lineage>
</organism>
<feature type="transmembrane region" description="Helical" evidence="6">
    <location>
        <begin position="314"/>
        <end position="337"/>
    </location>
</feature>
<dbReference type="Pfam" id="PF01594">
    <property type="entry name" value="AI-2E_transport"/>
    <property type="match status" value="1"/>
</dbReference>
<proteinExistence type="inferred from homology"/>
<evidence type="ECO:0000256" key="3">
    <source>
        <dbReference type="ARBA" id="ARBA00022692"/>
    </source>
</evidence>
<reference evidence="7" key="1">
    <citation type="journal article" date="2014" name="Int. J. Syst. Evol. Microbiol.">
        <title>Complete genome sequence of Corynebacterium casei LMG S-19264T (=DSM 44701T), isolated from a smear-ripened cheese.</title>
        <authorList>
            <consortium name="US DOE Joint Genome Institute (JGI-PGF)"/>
            <person name="Walter F."/>
            <person name="Albersmeier A."/>
            <person name="Kalinowski J."/>
            <person name="Ruckert C."/>
        </authorList>
    </citation>
    <scope>NUCLEOTIDE SEQUENCE</scope>
    <source>
        <strain evidence="7">CGMCC 1.12360</strain>
    </source>
</reference>
<dbReference type="NCBIfam" id="TIGR02872">
    <property type="entry name" value="spore_ytvI"/>
    <property type="match status" value="1"/>
</dbReference>
<comment type="caution">
    <text evidence="7">The sequence shown here is derived from an EMBL/GenBank/DDBJ whole genome shotgun (WGS) entry which is preliminary data.</text>
</comment>
<dbReference type="AlphaFoldDB" id="A0A8J2ZSS6"/>
<dbReference type="GO" id="GO:0055085">
    <property type="term" value="P:transmembrane transport"/>
    <property type="evidence" value="ECO:0007669"/>
    <property type="project" value="TreeGrafter"/>
</dbReference>
<gene>
    <name evidence="7" type="ORF">GCM10010978_16030</name>
</gene>
<evidence type="ECO:0000313" key="7">
    <source>
        <dbReference type="EMBL" id="GGH75813.1"/>
    </source>
</evidence>
<reference evidence="7" key="2">
    <citation type="submission" date="2020-09" db="EMBL/GenBank/DDBJ databases">
        <authorList>
            <person name="Sun Q."/>
            <person name="Zhou Y."/>
        </authorList>
    </citation>
    <scope>NUCLEOTIDE SEQUENCE</scope>
    <source>
        <strain evidence="7">CGMCC 1.12360</strain>
    </source>
</reference>
<comment type="subcellular location">
    <subcellularLocation>
        <location evidence="1">Membrane</location>
        <topology evidence="1">Multi-pass membrane protein</topology>
    </subcellularLocation>
</comment>
<keyword evidence="5 6" id="KW-0472">Membrane</keyword>
<feature type="transmembrane region" description="Helical" evidence="6">
    <location>
        <begin position="240"/>
        <end position="264"/>
    </location>
</feature>
<dbReference type="InterPro" id="IPR002549">
    <property type="entry name" value="AI-2E-like"/>
</dbReference>
<dbReference type="Proteomes" id="UP000602050">
    <property type="component" value="Unassembled WGS sequence"/>
</dbReference>
<keyword evidence="3 6" id="KW-0812">Transmembrane</keyword>
<evidence type="ECO:0000256" key="6">
    <source>
        <dbReference type="SAM" id="Phobius"/>
    </source>
</evidence>
<evidence type="ECO:0000313" key="8">
    <source>
        <dbReference type="Proteomes" id="UP000602050"/>
    </source>
</evidence>
<feature type="transmembrane region" description="Helical" evidence="6">
    <location>
        <begin position="62"/>
        <end position="82"/>
    </location>
</feature>
<evidence type="ECO:0000256" key="5">
    <source>
        <dbReference type="ARBA" id="ARBA00023136"/>
    </source>
</evidence>
<sequence length="351" mass="39867">MKKHFTTKRLIIGAILIISGVLLYYYSSAFMPFILAFFTALILEPVVRLTKKYLKFKKRFPAVVIVFVMFIIFLAVSGYLIITRLINQTIRFVEKIPQYISEINNFFEGLILNFNKTAANLPPVFIEELEKQMQNLVVWATELTQKAIPLLASFAQAIPNTIIIIIIYLISLFLISMDLPKYKEGFYNLFEKENSEKVRYMLQRSTKFFTGFFKAQFFVSVIIFIVSYVGLLLITPENALLMALIIWFIDFVPFIGSIVILAPWALFELITGDMDMGVQLLILAGILLTIRRTVEPKVMGDQIGLPALPTLIGLWLGLSFFGVIGLIIGPLTVVALYSAKEAGIIKLDYKI</sequence>